<organism evidence="8 9">
    <name type="scientific">candidate division WWE3 bacterium CG08_land_8_20_14_0_20_43_13</name>
    <dbReference type="NCBI Taxonomy" id="1975087"/>
    <lineage>
        <taxon>Bacteria</taxon>
        <taxon>Katanobacteria</taxon>
    </lineage>
</organism>
<dbReference type="EMBL" id="PEYW01000008">
    <property type="protein sequence ID" value="PIS21030.1"/>
    <property type="molecule type" value="Genomic_DNA"/>
</dbReference>
<keyword evidence="2" id="KW-0808">Transferase</keyword>
<evidence type="ECO:0000256" key="2">
    <source>
        <dbReference type="ARBA" id="ARBA00022679"/>
    </source>
</evidence>
<evidence type="ECO:0000256" key="1">
    <source>
        <dbReference type="ARBA" id="ARBA00009943"/>
    </source>
</evidence>
<evidence type="ECO:0000256" key="6">
    <source>
        <dbReference type="ARBA" id="ARBA00023316"/>
    </source>
</evidence>
<reference evidence="9" key="1">
    <citation type="submission" date="2017-09" db="EMBL/GenBank/DDBJ databases">
        <title>Depth-based differentiation of microbial function through sediment-hosted aquifers and enrichment of novel symbionts in the deep terrestrial subsurface.</title>
        <authorList>
            <person name="Probst A.J."/>
            <person name="Ladd B."/>
            <person name="Jarett J.K."/>
            <person name="Geller-Mcgrath D.E."/>
            <person name="Sieber C.M.K."/>
            <person name="Emerson J.B."/>
            <person name="Anantharaman K."/>
            <person name="Thomas B.C."/>
            <person name="Malmstrom R."/>
            <person name="Stieglmeier M."/>
            <person name="Klingl A."/>
            <person name="Woyke T."/>
            <person name="Ryan C.M."/>
            <person name="Banfield J.F."/>
        </authorList>
    </citation>
    <scope>NUCLEOTIDE SEQUENCE [LARGE SCALE GENOMIC DNA]</scope>
</reference>
<dbReference type="PROSITE" id="PS51191">
    <property type="entry name" value="FEMABX"/>
    <property type="match status" value="1"/>
</dbReference>
<evidence type="ECO:0000313" key="8">
    <source>
        <dbReference type="EMBL" id="PIS21030.1"/>
    </source>
</evidence>
<gene>
    <name evidence="8" type="ORF">COT52_00775</name>
</gene>
<evidence type="ECO:0000256" key="5">
    <source>
        <dbReference type="ARBA" id="ARBA00023315"/>
    </source>
</evidence>
<dbReference type="PANTHER" id="PTHR36174">
    <property type="entry name" value="LIPID II:GLYCINE GLYCYLTRANSFERASE"/>
    <property type="match status" value="1"/>
</dbReference>
<dbReference type="InterPro" id="IPR038740">
    <property type="entry name" value="BioF2-like_GNAT_dom"/>
</dbReference>
<dbReference type="AlphaFoldDB" id="A0A2H0X7X3"/>
<evidence type="ECO:0000256" key="3">
    <source>
        <dbReference type="ARBA" id="ARBA00022960"/>
    </source>
</evidence>
<comment type="caution">
    <text evidence="8">The sequence shown here is derived from an EMBL/GenBank/DDBJ whole genome shotgun (WGS) entry which is preliminary data.</text>
</comment>
<evidence type="ECO:0000256" key="4">
    <source>
        <dbReference type="ARBA" id="ARBA00022984"/>
    </source>
</evidence>
<dbReference type="GO" id="GO:0071555">
    <property type="term" value="P:cell wall organization"/>
    <property type="evidence" value="ECO:0007669"/>
    <property type="project" value="UniProtKB-KW"/>
</dbReference>
<dbReference type="GO" id="GO:0009252">
    <property type="term" value="P:peptidoglycan biosynthetic process"/>
    <property type="evidence" value="ECO:0007669"/>
    <property type="project" value="UniProtKB-KW"/>
</dbReference>
<keyword evidence="3" id="KW-0133">Cell shape</keyword>
<dbReference type="InterPro" id="IPR003447">
    <property type="entry name" value="FEMABX"/>
</dbReference>
<proteinExistence type="inferred from homology"/>
<keyword evidence="6" id="KW-0961">Cell wall biogenesis/degradation</keyword>
<protein>
    <recommendedName>
        <fullName evidence="7">BioF2-like acetyltransferase domain-containing protein</fullName>
    </recommendedName>
</protein>
<evidence type="ECO:0000313" key="9">
    <source>
        <dbReference type="Proteomes" id="UP000231414"/>
    </source>
</evidence>
<dbReference type="Pfam" id="PF13480">
    <property type="entry name" value="Acetyltransf_6"/>
    <property type="match status" value="1"/>
</dbReference>
<dbReference type="InterPro" id="IPR050644">
    <property type="entry name" value="PG_Glycine_Bridge_Synth"/>
</dbReference>
<accession>A0A2H0X7X3</accession>
<comment type="similarity">
    <text evidence="1">Belongs to the FemABX family.</text>
</comment>
<dbReference type="Proteomes" id="UP000231414">
    <property type="component" value="Unassembled WGS sequence"/>
</dbReference>
<feature type="domain" description="BioF2-like acetyltransferase" evidence="7">
    <location>
        <begin position="146"/>
        <end position="249"/>
    </location>
</feature>
<keyword evidence="5" id="KW-0012">Acyltransferase</keyword>
<dbReference type="SUPFAM" id="SSF55729">
    <property type="entry name" value="Acyl-CoA N-acyltransferases (Nat)"/>
    <property type="match status" value="1"/>
</dbReference>
<dbReference type="GO" id="GO:0008360">
    <property type="term" value="P:regulation of cell shape"/>
    <property type="evidence" value="ECO:0007669"/>
    <property type="project" value="UniProtKB-KW"/>
</dbReference>
<dbReference type="Gene3D" id="3.40.630.30">
    <property type="match status" value="1"/>
</dbReference>
<dbReference type="PANTHER" id="PTHR36174:SF1">
    <property type="entry name" value="LIPID II:GLYCINE GLYCYLTRANSFERASE"/>
    <property type="match status" value="1"/>
</dbReference>
<name>A0A2H0X7X3_UNCKA</name>
<sequence length="289" mass="33392">MVHYKQSKEWSQYLATLGWKTKPATGGNLYYRSLPLLGNLGKAPRLILEKPASQIPQLVDDLKKEKIRLVTLEPEFSNQPKLLHHALQNNGFKPTNHPLTPPLTLITNLNNDENELKKNLHTLAQRQIKKARQKNILVSTYRWPIPAEQLNDFYQLACQTADRQHCFRESFDQLINKANLFKDKCFLVMTSCHDQPAAGVFLLIHDQIAYYHHAASGLLAHQTGAAYLAAWETINLSKKLGCQKFDFEGIYDPRYPKYCTGWQGFSEFKKKFGGEELEYPKVWRRLSMF</sequence>
<evidence type="ECO:0000259" key="7">
    <source>
        <dbReference type="Pfam" id="PF13480"/>
    </source>
</evidence>
<dbReference type="InterPro" id="IPR016181">
    <property type="entry name" value="Acyl_CoA_acyltransferase"/>
</dbReference>
<dbReference type="GO" id="GO:0016755">
    <property type="term" value="F:aminoacyltransferase activity"/>
    <property type="evidence" value="ECO:0007669"/>
    <property type="project" value="InterPro"/>
</dbReference>
<keyword evidence="4" id="KW-0573">Peptidoglycan synthesis</keyword>